<dbReference type="GO" id="GO:0034599">
    <property type="term" value="P:cellular response to oxidative stress"/>
    <property type="evidence" value="ECO:0007669"/>
    <property type="project" value="TreeGrafter"/>
</dbReference>
<dbReference type="InterPro" id="IPR036188">
    <property type="entry name" value="FAD/NAD-bd_sf"/>
</dbReference>
<dbReference type="InterPro" id="IPR023753">
    <property type="entry name" value="FAD/NAD-binding_dom"/>
</dbReference>
<dbReference type="Gene3D" id="3.30.390.30">
    <property type="match status" value="1"/>
</dbReference>
<feature type="domain" description="Pyridine nucleotide-disulphide oxidoreductase dimerisation" evidence="13">
    <location>
        <begin position="365"/>
        <end position="475"/>
    </location>
</feature>
<evidence type="ECO:0000256" key="8">
    <source>
        <dbReference type="ARBA" id="ARBA00023284"/>
    </source>
</evidence>
<dbReference type="PROSITE" id="PS51257">
    <property type="entry name" value="PROKAR_LIPOPROTEIN"/>
    <property type="match status" value="1"/>
</dbReference>
<reference evidence="15 16" key="1">
    <citation type="submission" date="2024-04" db="EMBL/GenBank/DDBJ databases">
        <authorList>
            <person name="Rising A."/>
            <person name="Reimegard J."/>
            <person name="Sonavane S."/>
            <person name="Akerstrom W."/>
            <person name="Nylinder S."/>
            <person name="Hedman E."/>
            <person name="Kallberg Y."/>
        </authorList>
    </citation>
    <scope>NUCLEOTIDE SEQUENCE [LARGE SCALE GENOMIC DNA]</scope>
</reference>
<keyword evidence="10" id="KW-0547">Nucleotide-binding</keyword>
<evidence type="ECO:0000256" key="1">
    <source>
        <dbReference type="ARBA" id="ARBA00007532"/>
    </source>
</evidence>
<dbReference type="PROSITE" id="PS00076">
    <property type="entry name" value="PYRIDINE_REDOX_1"/>
    <property type="match status" value="1"/>
</dbReference>
<evidence type="ECO:0000256" key="3">
    <source>
        <dbReference type="ARBA" id="ARBA00012607"/>
    </source>
</evidence>
<dbReference type="EC" id="1.8.1.7" evidence="3"/>
<feature type="binding site" evidence="10">
    <location>
        <position position="329"/>
    </location>
    <ligand>
        <name>FAD</name>
        <dbReference type="ChEBI" id="CHEBI:57692"/>
    </ligand>
</feature>
<evidence type="ECO:0000259" key="14">
    <source>
        <dbReference type="Pfam" id="PF07992"/>
    </source>
</evidence>
<dbReference type="GO" id="GO:0050660">
    <property type="term" value="F:flavin adenine dinucleotide binding"/>
    <property type="evidence" value="ECO:0007669"/>
    <property type="project" value="InterPro"/>
</dbReference>
<comment type="cofactor">
    <cofactor evidence="10">
        <name>FAD</name>
        <dbReference type="ChEBI" id="CHEBI:57692"/>
    </cofactor>
    <text evidence="10">Binds 1 FAD per subunit.</text>
</comment>
<keyword evidence="10" id="KW-0520">NAD</keyword>
<proteinExistence type="inferred from homology"/>
<dbReference type="Pfam" id="PF02852">
    <property type="entry name" value="Pyr_redox_dim"/>
    <property type="match status" value="1"/>
</dbReference>
<keyword evidence="6 12" id="KW-0560">Oxidoreductase</keyword>
<dbReference type="InterPro" id="IPR001100">
    <property type="entry name" value="Pyr_nuc-diS_OxRdtase"/>
</dbReference>
<dbReference type="PIRSF" id="PIRSF000350">
    <property type="entry name" value="Mercury_reductase_MerA"/>
    <property type="match status" value="1"/>
</dbReference>
<sequence>MFLTNRLLKNMPNLAKFNLLVIGGGSGGIACARKAAELGAKVALVESGSIGGTCVNVGCVPKKISFNCAYQAECLKHMSDYGFSVELKSVDFRKTSVSMFSYTRIMLGGKCIFNDDCKIGCCVAESQHKAGFSLCNRIFDVSNLGQTALLQTRTFKLKRDAYIQKLNDIYISNLQKSGVELINGYGKFISSTAVEVNGKNFSADHVVIATGGRPLLPDIPGADLGITSDGFFELESIPKSVLISGAGYIAVELCGILKALGSDVYLAIRREKVLRAFDGLISDVVTKEIENSGVHFLRNCRGVELDETGHIKVDVYQNTSQKGIYALGDVCGKWLLTPVAIAAGRKLAVRLFGDDPNALLDYSNIPSVIFSHPPAGTIGLTEDEAIKKYGKESVKIYTSIFTPMYYAITEEKVKCHMKLICCGPEEKVVGLHMVGPSCDEILQGFSVAIKMGATKKDLDACVAIHPTSAEELVTMR</sequence>
<evidence type="ECO:0000256" key="10">
    <source>
        <dbReference type="PIRSR" id="PIRSR000350-3"/>
    </source>
</evidence>
<keyword evidence="7" id="KW-1015">Disulfide bond</keyword>
<evidence type="ECO:0000256" key="2">
    <source>
        <dbReference type="ARBA" id="ARBA00011738"/>
    </source>
</evidence>
<evidence type="ECO:0000256" key="7">
    <source>
        <dbReference type="ARBA" id="ARBA00023157"/>
    </source>
</evidence>
<dbReference type="GO" id="GO:0006749">
    <property type="term" value="P:glutathione metabolic process"/>
    <property type="evidence" value="ECO:0007669"/>
    <property type="project" value="TreeGrafter"/>
</dbReference>
<evidence type="ECO:0000313" key="16">
    <source>
        <dbReference type="Proteomes" id="UP001497382"/>
    </source>
</evidence>
<dbReference type="GO" id="GO:0045454">
    <property type="term" value="P:cell redox homeostasis"/>
    <property type="evidence" value="ECO:0007669"/>
    <property type="project" value="InterPro"/>
</dbReference>
<evidence type="ECO:0000313" key="15">
    <source>
        <dbReference type="EMBL" id="CAL1288157.1"/>
    </source>
</evidence>
<keyword evidence="16" id="KW-1185">Reference proteome</keyword>
<dbReference type="InterPro" id="IPR016156">
    <property type="entry name" value="FAD/NAD-linked_Rdtase_dimer_sf"/>
</dbReference>
<accession>A0AAV2AW73</accession>
<dbReference type="FunFam" id="3.50.50.60:FF:000235">
    <property type="entry name" value="Glutathione reductase"/>
    <property type="match status" value="1"/>
</dbReference>
<dbReference type="SUPFAM" id="SSF51905">
    <property type="entry name" value="FAD/NAD(P)-binding domain"/>
    <property type="match status" value="2"/>
</dbReference>
<feature type="binding site" evidence="10">
    <location>
        <position position="63"/>
    </location>
    <ligand>
        <name>FAD</name>
        <dbReference type="ChEBI" id="CHEBI:57692"/>
    </ligand>
</feature>
<evidence type="ECO:0000256" key="12">
    <source>
        <dbReference type="RuleBase" id="RU003691"/>
    </source>
</evidence>
<comment type="subunit">
    <text evidence="2">Homodimer.</text>
</comment>
<feature type="binding site" evidence="10">
    <location>
        <position position="186"/>
    </location>
    <ligand>
        <name>FAD</name>
        <dbReference type="ChEBI" id="CHEBI:57692"/>
    </ligand>
</feature>
<feature type="domain" description="FAD/NAD(P)-binding" evidence="14">
    <location>
        <begin position="300"/>
        <end position="344"/>
    </location>
</feature>
<keyword evidence="5 10" id="KW-0274">FAD</keyword>
<dbReference type="Proteomes" id="UP001497382">
    <property type="component" value="Unassembled WGS sequence"/>
</dbReference>
<dbReference type="InterPro" id="IPR012999">
    <property type="entry name" value="Pyr_OxRdtase_I_AS"/>
</dbReference>
<dbReference type="PRINTS" id="PR00411">
    <property type="entry name" value="PNDRDTASEI"/>
</dbReference>
<dbReference type="InterPro" id="IPR046952">
    <property type="entry name" value="GSHR/TRXR-like"/>
</dbReference>
<dbReference type="FunFam" id="3.30.390.30:FF:000003">
    <property type="entry name" value="Glutathione reductase"/>
    <property type="match status" value="1"/>
</dbReference>
<dbReference type="AlphaFoldDB" id="A0AAV2AW73"/>
<evidence type="ECO:0000259" key="13">
    <source>
        <dbReference type="Pfam" id="PF02852"/>
    </source>
</evidence>
<feature type="active site" description="Proton acceptor" evidence="9">
    <location>
        <position position="465"/>
    </location>
</feature>
<dbReference type="PRINTS" id="PR00368">
    <property type="entry name" value="FADPNR"/>
</dbReference>
<feature type="domain" description="FAD/NAD(P)-binding" evidence="14">
    <location>
        <begin position="18"/>
        <end position="299"/>
    </location>
</feature>
<dbReference type="Pfam" id="PF07992">
    <property type="entry name" value="Pyr_redox_2"/>
    <property type="match status" value="2"/>
</dbReference>
<dbReference type="PANTHER" id="PTHR42737">
    <property type="entry name" value="GLUTATHIONE REDUCTASE"/>
    <property type="match status" value="1"/>
</dbReference>
<dbReference type="Gene3D" id="3.50.50.60">
    <property type="entry name" value="FAD/NAD(P)-binding domain"/>
    <property type="match status" value="3"/>
</dbReference>
<organism evidence="15 16">
    <name type="scientific">Larinioides sclopetarius</name>
    <dbReference type="NCBI Taxonomy" id="280406"/>
    <lineage>
        <taxon>Eukaryota</taxon>
        <taxon>Metazoa</taxon>
        <taxon>Ecdysozoa</taxon>
        <taxon>Arthropoda</taxon>
        <taxon>Chelicerata</taxon>
        <taxon>Arachnida</taxon>
        <taxon>Araneae</taxon>
        <taxon>Araneomorphae</taxon>
        <taxon>Entelegynae</taxon>
        <taxon>Araneoidea</taxon>
        <taxon>Araneidae</taxon>
        <taxon>Larinioides</taxon>
    </lineage>
</organism>
<dbReference type="InterPro" id="IPR004099">
    <property type="entry name" value="Pyr_nucl-diS_OxRdtase_dimer"/>
</dbReference>
<comment type="caution">
    <text evidence="15">The sequence shown here is derived from an EMBL/GenBank/DDBJ whole genome shotgun (WGS) entry which is preliminary data.</text>
</comment>
<evidence type="ECO:0000256" key="11">
    <source>
        <dbReference type="PIRSR" id="PIRSR000350-4"/>
    </source>
</evidence>
<name>A0AAV2AW73_9ARAC</name>
<keyword evidence="8 12" id="KW-0676">Redox-active center</keyword>
<gene>
    <name evidence="15" type="ORF">LARSCL_LOCUS15182</name>
</gene>
<keyword evidence="4 12" id="KW-0285">Flavoprotein</keyword>
<dbReference type="GO" id="GO:0005739">
    <property type="term" value="C:mitochondrion"/>
    <property type="evidence" value="ECO:0007669"/>
    <property type="project" value="TreeGrafter"/>
</dbReference>
<dbReference type="GO" id="GO:0005829">
    <property type="term" value="C:cytosol"/>
    <property type="evidence" value="ECO:0007669"/>
    <property type="project" value="TreeGrafter"/>
</dbReference>
<evidence type="ECO:0000256" key="4">
    <source>
        <dbReference type="ARBA" id="ARBA00022630"/>
    </source>
</evidence>
<dbReference type="GO" id="GO:0004362">
    <property type="term" value="F:glutathione-disulfide reductase (NADPH) activity"/>
    <property type="evidence" value="ECO:0007669"/>
    <property type="project" value="UniProtKB-EC"/>
</dbReference>
<dbReference type="SUPFAM" id="SSF55424">
    <property type="entry name" value="FAD/NAD-linked reductases, dimerisation (C-terminal) domain"/>
    <property type="match status" value="1"/>
</dbReference>
<evidence type="ECO:0000256" key="6">
    <source>
        <dbReference type="ARBA" id="ARBA00023002"/>
    </source>
</evidence>
<evidence type="ECO:0000256" key="9">
    <source>
        <dbReference type="PIRSR" id="PIRSR000350-2"/>
    </source>
</evidence>
<dbReference type="EMBL" id="CAXIEN010000227">
    <property type="protein sequence ID" value="CAL1288157.1"/>
    <property type="molecule type" value="Genomic_DNA"/>
</dbReference>
<feature type="binding site" evidence="10">
    <location>
        <begin position="245"/>
        <end position="252"/>
    </location>
    <ligand>
        <name>NAD(+)</name>
        <dbReference type="ChEBI" id="CHEBI:57540"/>
    </ligand>
</feature>
<comment type="similarity">
    <text evidence="1 12">Belongs to the class-I pyridine nucleotide-disulfide oxidoreductase family.</text>
</comment>
<dbReference type="PANTHER" id="PTHR42737:SF2">
    <property type="entry name" value="GLUTATHIONE REDUCTASE"/>
    <property type="match status" value="1"/>
</dbReference>
<feature type="disulfide bond" description="Redox-active" evidence="11">
    <location>
        <begin position="54"/>
        <end position="59"/>
    </location>
</feature>
<evidence type="ECO:0000256" key="5">
    <source>
        <dbReference type="ARBA" id="ARBA00022827"/>
    </source>
</evidence>
<protein>
    <recommendedName>
        <fullName evidence="3">glutathione-disulfide reductase</fullName>
        <ecNumber evidence="3">1.8.1.7</ecNumber>
    </recommendedName>
</protein>